<keyword evidence="5 7" id="KW-1133">Transmembrane helix</keyword>
<evidence type="ECO:0000256" key="2">
    <source>
        <dbReference type="ARBA" id="ARBA00005577"/>
    </source>
</evidence>
<comment type="subcellular location">
    <subcellularLocation>
        <location evidence="1">Membrane</location>
        <topology evidence="1">Multi-pass membrane protein</topology>
    </subcellularLocation>
</comment>
<feature type="transmembrane region" description="Helical" evidence="7">
    <location>
        <begin position="157"/>
        <end position="180"/>
    </location>
</feature>
<evidence type="ECO:0000256" key="4">
    <source>
        <dbReference type="ARBA" id="ARBA00022976"/>
    </source>
</evidence>
<feature type="transmembrane region" description="Helical" evidence="7">
    <location>
        <begin position="12"/>
        <end position="32"/>
    </location>
</feature>
<feature type="transmembrane region" description="Helical" evidence="7">
    <location>
        <begin position="69"/>
        <end position="93"/>
    </location>
</feature>
<evidence type="ECO:0000256" key="5">
    <source>
        <dbReference type="ARBA" id="ARBA00022989"/>
    </source>
</evidence>
<dbReference type="Proteomes" id="UP001162031">
    <property type="component" value="Unassembled WGS sequence"/>
</dbReference>
<evidence type="ECO:0000256" key="6">
    <source>
        <dbReference type="ARBA" id="ARBA00023136"/>
    </source>
</evidence>
<dbReference type="InterPro" id="IPR009294">
    <property type="entry name" value="Aph-1"/>
</dbReference>
<sequence>MALHDGPVNWPLFFGSILVGFGPIAALFFVVIAKRAQLVIIALSGAFVWLVAILVTATFWQIIPPLKTSLTATIVVAVVVQEAFRLLFFSLYTRTEAAVKRVTTSAHQLPLNDATSALAGGVGFSLMHALLMFGSLVGSSTGSRGAAFSISCESVPLVFSAALSALALTAMDVTLMIVAFEGYRNRSVLATAAVFVVHMGVALSALANMDTNGCYVSIPVHYAGAALACACATTTVWRSKKLALDAK</sequence>
<accession>A0AAV0V1X9</accession>
<comment type="similarity">
    <text evidence="2">Belongs to the APH-1 family.</text>
</comment>
<name>A0AAV0V1X9_HYABA</name>
<keyword evidence="6 7" id="KW-0472">Membrane</keyword>
<evidence type="ECO:0000256" key="3">
    <source>
        <dbReference type="ARBA" id="ARBA00022692"/>
    </source>
</evidence>
<dbReference type="Pfam" id="PF06105">
    <property type="entry name" value="Aph-1"/>
    <property type="match status" value="1"/>
</dbReference>
<evidence type="ECO:0008006" key="10">
    <source>
        <dbReference type="Google" id="ProtNLM"/>
    </source>
</evidence>
<dbReference type="GO" id="GO:0016020">
    <property type="term" value="C:membrane"/>
    <property type="evidence" value="ECO:0007669"/>
    <property type="project" value="UniProtKB-SubCell"/>
</dbReference>
<feature type="transmembrane region" description="Helical" evidence="7">
    <location>
        <begin position="39"/>
        <end position="63"/>
    </location>
</feature>
<dbReference type="GO" id="GO:0007219">
    <property type="term" value="P:Notch signaling pathway"/>
    <property type="evidence" value="ECO:0007669"/>
    <property type="project" value="UniProtKB-KW"/>
</dbReference>
<dbReference type="EMBL" id="CANTFL010001486">
    <property type="protein sequence ID" value="CAI5743212.1"/>
    <property type="molecule type" value="Genomic_DNA"/>
</dbReference>
<comment type="caution">
    <text evidence="8">The sequence shown here is derived from an EMBL/GenBank/DDBJ whole genome shotgun (WGS) entry which is preliminary data.</text>
</comment>
<protein>
    <recommendedName>
        <fullName evidence="10">Gamma-secretase subunit Aph-1</fullName>
    </recommendedName>
</protein>
<keyword evidence="4" id="KW-0914">Notch signaling pathway</keyword>
<evidence type="ECO:0000313" key="9">
    <source>
        <dbReference type="Proteomes" id="UP001162031"/>
    </source>
</evidence>
<dbReference type="PANTHER" id="PTHR12889">
    <property type="entry name" value="GAMMA-SECRETASE SUBUNIT APH-1"/>
    <property type="match status" value="1"/>
</dbReference>
<feature type="transmembrane region" description="Helical" evidence="7">
    <location>
        <begin position="219"/>
        <end position="237"/>
    </location>
</feature>
<dbReference type="AlphaFoldDB" id="A0AAV0V1X9"/>
<dbReference type="GO" id="GO:0016485">
    <property type="term" value="P:protein processing"/>
    <property type="evidence" value="ECO:0007669"/>
    <property type="project" value="InterPro"/>
</dbReference>
<keyword evidence="9" id="KW-1185">Reference proteome</keyword>
<reference evidence="8" key="1">
    <citation type="submission" date="2022-12" db="EMBL/GenBank/DDBJ databases">
        <authorList>
            <person name="Webb A."/>
        </authorList>
    </citation>
    <scope>NUCLEOTIDE SEQUENCE</scope>
    <source>
        <strain evidence="8">Hp1</strain>
    </source>
</reference>
<organism evidence="8 9">
    <name type="scientific">Hyaloperonospora brassicae</name>
    <name type="common">Brassica downy mildew</name>
    <name type="synonym">Peronospora brassicae</name>
    <dbReference type="NCBI Taxonomy" id="162125"/>
    <lineage>
        <taxon>Eukaryota</taxon>
        <taxon>Sar</taxon>
        <taxon>Stramenopiles</taxon>
        <taxon>Oomycota</taxon>
        <taxon>Peronosporomycetes</taxon>
        <taxon>Peronosporales</taxon>
        <taxon>Peronosporaceae</taxon>
        <taxon>Hyaloperonospora</taxon>
    </lineage>
</organism>
<feature type="transmembrane region" description="Helical" evidence="7">
    <location>
        <begin position="114"/>
        <end position="137"/>
    </location>
</feature>
<keyword evidence="3 7" id="KW-0812">Transmembrane</keyword>
<evidence type="ECO:0000256" key="7">
    <source>
        <dbReference type="SAM" id="Phobius"/>
    </source>
</evidence>
<proteinExistence type="inferred from homology"/>
<feature type="transmembrane region" description="Helical" evidence="7">
    <location>
        <begin position="187"/>
        <end position="207"/>
    </location>
</feature>
<gene>
    <name evidence="8" type="ORF">HBR001_LOCUS9364</name>
</gene>
<evidence type="ECO:0000313" key="8">
    <source>
        <dbReference type="EMBL" id="CAI5743212.1"/>
    </source>
</evidence>
<evidence type="ECO:0000256" key="1">
    <source>
        <dbReference type="ARBA" id="ARBA00004141"/>
    </source>
</evidence>